<gene>
    <name evidence="3" type="ORF">BAN20980_02982</name>
    <name evidence="2" type="ORF">JQK92_16430</name>
</gene>
<dbReference type="Proteomes" id="UP000494201">
    <property type="component" value="Unassembled WGS sequence"/>
</dbReference>
<feature type="transmembrane region" description="Helical" evidence="1">
    <location>
        <begin position="41"/>
        <end position="62"/>
    </location>
</feature>
<name>A0A6P2G9Q0_9BURK</name>
<accession>A0A6P2G9Q0</accession>
<reference evidence="3 4" key="1">
    <citation type="submission" date="2019-09" db="EMBL/GenBank/DDBJ databases">
        <authorList>
            <person name="Depoorter E."/>
        </authorList>
    </citation>
    <scope>NUCLEOTIDE SEQUENCE [LARGE SCALE GENOMIC DNA]</scope>
    <source>
        <strain evidence="3">LMG 20980</strain>
    </source>
</reference>
<evidence type="ECO:0000313" key="3">
    <source>
        <dbReference type="EMBL" id="VVU50267.1"/>
    </source>
</evidence>
<dbReference type="Proteomes" id="UP000755577">
    <property type="component" value="Unassembled WGS sequence"/>
</dbReference>
<keyword evidence="1" id="KW-0472">Membrane</keyword>
<evidence type="ECO:0000313" key="4">
    <source>
        <dbReference type="Proteomes" id="UP000494201"/>
    </source>
</evidence>
<dbReference type="RefSeq" id="WP_174926530.1">
    <property type="nucleotide sequence ID" value="NZ_CABVLY010000010.1"/>
</dbReference>
<sequence length="211" mass="22218">MIADPVFGRPAAGPAALGGFNLLPYRERLAQALRRRRAAQCGAAIVLGILGAVLWTGAAAAWRSRVDAERASVDARARQWQPQVDAAKRAAGAAAELAQRDARAAVLAAPYRRVAGLLATLAQVRDDTVRLDAVRTTSSGAVLDARAVSYRAAARWLARIATDERNGRIDIGELTSASALPAAAAGMPFRFSVQVRWQDGEPRRKAAGGGA</sequence>
<keyword evidence="5" id="KW-1185">Reference proteome</keyword>
<dbReference type="EMBL" id="CABVLY010000010">
    <property type="protein sequence ID" value="VVU50267.1"/>
    <property type="molecule type" value="Genomic_DNA"/>
</dbReference>
<dbReference type="EMBL" id="JAFCIQ010000010">
    <property type="protein sequence ID" value="MBM2768012.1"/>
    <property type="molecule type" value="Genomic_DNA"/>
</dbReference>
<evidence type="ECO:0000313" key="5">
    <source>
        <dbReference type="Proteomes" id="UP000755577"/>
    </source>
</evidence>
<evidence type="ECO:0000256" key="1">
    <source>
        <dbReference type="SAM" id="Phobius"/>
    </source>
</evidence>
<keyword evidence="1" id="KW-0812">Transmembrane</keyword>
<dbReference type="GeneID" id="56501025"/>
<evidence type="ECO:0000313" key="2">
    <source>
        <dbReference type="EMBL" id="MBM2768012.1"/>
    </source>
</evidence>
<protein>
    <submittedName>
        <fullName evidence="3">Fimbrial protein</fullName>
    </submittedName>
</protein>
<organism evidence="3 4">
    <name type="scientific">Burkholderia anthina</name>
    <dbReference type="NCBI Taxonomy" id="179879"/>
    <lineage>
        <taxon>Bacteria</taxon>
        <taxon>Pseudomonadati</taxon>
        <taxon>Pseudomonadota</taxon>
        <taxon>Betaproteobacteria</taxon>
        <taxon>Burkholderiales</taxon>
        <taxon>Burkholderiaceae</taxon>
        <taxon>Burkholderia</taxon>
        <taxon>Burkholderia cepacia complex</taxon>
    </lineage>
</organism>
<proteinExistence type="predicted"/>
<keyword evidence="1" id="KW-1133">Transmembrane helix</keyword>
<reference evidence="2 5" key="2">
    <citation type="submission" date="2021-02" db="EMBL/GenBank/DDBJ databases">
        <title>Draft genome of the type strains Burkholderia anthina DSM16086.</title>
        <authorList>
            <person name="Hertel R."/>
            <person name="Meissner J."/>
            <person name="Poehlein A."/>
            <person name="Daniel R."/>
            <person name="Commichau F.M."/>
        </authorList>
    </citation>
    <scope>NUCLEOTIDE SEQUENCE [LARGE SCALE GENOMIC DNA]</scope>
    <source>
        <strain evidence="2 5">DSM 16086</strain>
    </source>
</reference>
<dbReference type="AlphaFoldDB" id="A0A6P2G9Q0"/>